<accession>A0AAD8P2B3</accession>
<organism evidence="2 3">
    <name type="scientific">Tagetes erecta</name>
    <name type="common">African marigold</name>
    <dbReference type="NCBI Taxonomy" id="13708"/>
    <lineage>
        <taxon>Eukaryota</taxon>
        <taxon>Viridiplantae</taxon>
        <taxon>Streptophyta</taxon>
        <taxon>Embryophyta</taxon>
        <taxon>Tracheophyta</taxon>
        <taxon>Spermatophyta</taxon>
        <taxon>Magnoliopsida</taxon>
        <taxon>eudicotyledons</taxon>
        <taxon>Gunneridae</taxon>
        <taxon>Pentapetalae</taxon>
        <taxon>asterids</taxon>
        <taxon>campanulids</taxon>
        <taxon>Asterales</taxon>
        <taxon>Asteraceae</taxon>
        <taxon>Asteroideae</taxon>
        <taxon>Heliantheae alliance</taxon>
        <taxon>Tageteae</taxon>
        <taxon>Tagetes</taxon>
    </lineage>
</organism>
<gene>
    <name evidence="2" type="ORF">QVD17_11584</name>
</gene>
<sequence length="258" mass="27907">MANSEESSPLLANQSENNTDQQSNSTINNKSTTKTPIPNPPTSETKQSPPTIAPAFHHHQHQAVYGWTADGLPFANAGGNVIGEPLPRAQWESGLFACLGHNDEFCSSDLEVCLLGSVAPCVVYGSNVERLGSAPGTFANHCLPYTGLYLIGNSLFGWNCMAPWFSYPTRTTIRRRFNLQGNWEGMSKSCGGCCDMDEGQLEQAELACDFATHVCCHPCALCQEGREVRRRVPHPGFGVQPVAVMIPPGDQTMGRHGA</sequence>
<comment type="caution">
    <text evidence="2">The sequence shown here is derived from an EMBL/GenBank/DDBJ whole genome shotgun (WGS) entry which is preliminary data.</text>
</comment>
<protein>
    <submittedName>
        <fullName evidence="2">Uncharacterized protein</fullName>
    </submittedName>
</protein>
<dbReference type="PANTHER" id="PTHR15907">
    <property type="entry name" value="DUF614 FAMILY PROTEIN-RELATED"/>
    <property type="match status" value="1"/>
</dbReference>
<feature type="compositionally biased region" description="Low complexity" evidence="1">
    <location>
        <begin position="23"/>
        <end position="35"/>
    </location>
</feature>
<dbReference type="InterPro" id="IPR006461">
    <property type="entry name" value="PLAC_motif_containing"/>
</dbReference>
<dbReference type="NCBIfam" id="TIGR01571">
    <property type="entry name" value="A_thal_Cys_rich"/>
    <property type="match status" value="1"/>
</dbReference>
<feature type="compositionally biased region" description="Polar residues" evidence="1">
    <location>
        <begin position="1"/>
        <end position="22"/>
    </location>
</feature>
<feature type="region of interest" description="Disordered" evidence="1">
    <location>
        <begin position="1"/>
        <end position="53"/>
    </location>
</feature>
<reference evidence="2" key="1">
    <citation type="journal article" date="2023" name="bioRxiv">
        <title>Improved chromosome-level genome assembly for marigold (Tagetes erecta).</title>
        <authorList>
            <person name="Jiang F."/>
            <person name="Yuan L."/>
            <person name="Wang S."/>
            <person name="Wang H."/>
            <person name="Xu D."/>
            <person name="Wang A."/>
            <person name="Fan W."/>
        </authorList>
    </citation>
    <scope>NUCLEOTIDE SEQUENCE</scope>
    <source>
        <strain evidence="2">WSJ</strain>
        <tissue evidence="2">Leaf</tissue>
    </source>
</reference>
<evidence type="ECO:0000313" key="3">
    <source>
        <dbReference type="Proteomes" id="UP001229421"/>
    </source>
</evidence>
<proteinExistence type="predicted"/>
<dbReference type="EMBL" id="JAUHHV010000003">
    <property type="protein sequence ID" value="KAK1429376.1"/>
    <property type="molecule type" value="Genomic_DNA"/>
</dbReference>
<dbReference type="Pfam" id="PF04749">
    <property type="entry name" value="PLAC8"/>
    <property type="match status" value="1"/>
</dbReference>
<keyword evidence="3" id="KW-1185">Reference proteome</keyword>
<name>A0AAD8P2B3_TARER</name>
<evidence type="ECO:0000256" key="1">
    <source>
        <dbReference type="SAM" id="MobiDB-lite"/>
    </source>
</evidence>
<dbReference type="Proteomes" id="UP001229421">
    <property type="component" value="Unassembled WGS sequence"/>
</dbReference>
<evidence type="ECO:0000313" key="2">
    <source>
        <dbReference type="EMBL" id="KAK1429376.1"/>
    </source>
</evidence>
<dbReference type="AlphaFoldDB" id="A0AAD8P2B3"/>